<proteinExistence type="predicted"/>
<dbReference type="Proteomes" id="UP000823388">
    <property type="component" value="Chromosome 3N"/>
</dbReference>
<feature type="compositionally biased region" description="Polar residues" evidence="1">
    <location>
        <begin position="12"/>
        <end position="22"/>
    </location>
</feature>
<keyword evidence="3" id="KW-1185">Reference proteome</keyword>
<dbReference type="EMBL" id="CM029042">
    <property type="protein sequence ID" value="KAG2618539.1"/>
    <property type="molecule type" value="Genomic_DNA"/>
</dbReference>
<evidence type="ECO:0000313" key="3">
    <source>
        <dbReference type="Proteomes" id="UP000823388"/>
    </source>
</evidence>
<evidence type="ECO:0000313" key="2">
    <source>
        <dbReference type="EMBL" id="KAG2618539.1"/>
    </source>
</evidence>
<name>A0A8T0UDM5_PANVG</name>
<dbReference type="AlphaFoldDB" id="A0A8T0UDM5"/>
<feature type="compositionally biased region" description="Basic and acidic residues" evidence="1">
    <location>
        <begin position="291"/>
        <end position="304"/>
    </location>
</feature>
<feature type="compositionally biased region" description="Low complexity" evidence="1">
    <location>
        <begin position="209"/>
        <end position="243"/>
    </location>
</feature>
<reference evidence="2 3" key="1">
    <citation type="submission" date="2020-05" db="EMBL/GenBank/DDBJ databases">
        <title>WGS assembly of Panicum virgatum.</title>
        <authorList>
            <person name="Lovell J.T."/>
            <person name="Jenkins J."/>
            <person name="Shu S."/>
            <person name="Juenger T.E."/>
            <person name="Schmutz J."/>
        </authorList>
    </citation>
    <scope>NUCLEOTIDE SEQUENCE [LARGE SCALE GENOMIC DNA]</scope>
    <source>
        <strain evidence="3">cv. AP13</strain>
    </source>
</reference>
<organism evidence="2 3">
    <name type="scientific">Panicum virgatum</name>
    <name type="common">Blackwell switchgrass</name>
    <dbReference type="NCBI Taxonomy" id="38727"/>
    <lineage>
        <taxon>Eukaryota</taxon>
        <taxon>Viridiplantae</taxon>
        <taxon>Streptophyta</taxon>
        <taxon>Embryophyta</taxon>
        <taxon>Tracheophyta</taxon>
        <taxon>Spermatophyta</taxon>
        <taxon>Magnoliopsida</taxon>
        <taxon>Liliopsida</taxon>
        <taxon>Poales</taxon>
        <taxon>Poaceae</taxon>
        <taxon>PACMAD clade</taxon>
        <taxon>Panicoideae</taxon>
        <taxon>Panicodae</taxon>
        <taxon>Paniceae</taxon>
        <taxon>Panicinae</taxon>
        <taxon>Panicum</taxon>
        <taxon>Panicum sect. Hiantes</taxon>
    </lineage>
</organism>
<protein>
    <submittedName>
        <fullName evidence="2">Uncharacterized protein</fullName>
    </submittedName>
</protein>
<gene>
    <name evidence="2" type="ORF">PVAP13_3NG079643</name>
</gene>
<feature type="region of interest" description="Disordered" evidence="1">
    <location>
        <begin position="1"/>
        <end position="353"/>
    </location>
</feature>
<comment type="caution">
    <text evidence="2">The sequence shown here is derived from an EMBL/GenBank/DDBJ whole genome shotgun (WGS) entry which is preliminary data.</text>
</comment>
<accession>A0A8T0UDM5</accession>
<feature type="compositionally biased region" description="Low complexity" evidence="1">
    <location>
        <begin position="109"/>
        <end position="120"/>
    </location>
</feature>
<feature type="compositionally biased region" description="Pro residues" evidence="1">
    <location>
        <begin position="344"/>
        <end position="353"/>
    </location>
</feature>
<evidence type="ECO:0000256" key="1">
    <source>
        <dbReference type="SAM" id="MobiDB-lite"/>
    </source>
</evidence>
<feature type="compositionally biased region" description="Low complexity" evidence="1">
    <location>
        <begin position="42"/>
        <end position="58"/>
    </location>
</feature>
<sequence length="353" mass="36465">MHFASRGEGSGKNESPLSSKTNEPAGPGEPRSPPTPPRRRPILAVAAVAAAPSLPLRAGPWSSSNGGPWRPRAPPPRVGRPRPRVDKGGEGLGSAAALLPRRGGRPWWASSCSSAAGPSSRRLPLQATKEQRGGWIQGRRVDPSARVDPAAACRSVRSPRTLRRPLLAEDSPSRARIGGGRHDARRTRAERRRDARHGTTPAELGGGSRRTVARSSTSSAAQARLRGASSPKRAAPRRGAAPPRASPERVWRAACTGGGGPRAAACGGASMAGGGARAGGRVRRSKGGPARGREAGPARMEAGRRAWRPSGAGGGLAELAPRAAPPPLPENAGRVSRLEARSTAPPPAEEFVA</sequence>